<accession>A0ACC0VBP1</accession>
<protein>
    <submittedName>
        <fullName evidence="1">Uncharacterized protein</fullName>
    </submittedName>
</protein>
<organism evidence="1 2">
    <name type="scientific">Trichothecium roseum</name>
    <dbReference type="NCBI Taxonomy" id="47278"/>
    <lineage>
        <taxon>Eukaryota</taxon>
        <taxon>Fungi</taxon>
        <taxon>Dikarya</taxon>
        <taxon>Ascomycota</taxon>
        <taxon>Pezizomycotina</taxon>
        <taxon>Sordariomycetes</taxon>
        <taxon>Hypocreomycetidae</taxon>
        <taxon>Hypocreales</taxon>
        <taxon>Hypocreales incertae sedis</taxon>
        <taxon>Trichothecium</taxon>
    </lineage>
</organism>
<reference evidence="1" key="1">
    <citation type="submission" date="2022-10" db="EMBL/GenBank/DDBJ databases">
        <title>Complete Genome of Trichothecium roseum strain YXFP-22015, a Plant Pathogen Isolated from Citrus.</title>
        <authorList>
            <person name="Wang Y."/>
            <person name="Zhu L."/>
        </authorList>
    </citation>
    <scope>NUCLEOTIDE SEQUENCE</scope>
    <source>
        <strain evidence="1">YXFP-22015</strain>
    </source>
</reference>
<proteinExistence type="predicted"/>
<name>A0ACC0VBP1_9HYPO</name>
<dbReference type="Proteomes" id="UP001163324">
    <property type="component" value="Chromosome 2"/>
</dbReference>
<sequence>MHPDVRTPGSSLPMTPSRARGSAALDFPGLPLLLRPALRAYVLGYASAVGPRLLTLLLQHISRRRKKRLQQQEDDQNEESFVDGLARIVRTGLEPQRFPAFCAALIGGNSLLLPLLKRVIDKSAASLSLAVRQRLARWLSAFITGWLSLRLLQSKDVPAKAPHEDQAHGDDGVKATEKKPRASPWAGRTLDLTLFTITRAVDVLVGELWSQHRARRKGAQKWSKTEQFATDMIDPAVFAVSCGFIMWSWFYHPDALPRSYNKWITSAAMVDLRLIKALKRCKTGELLYGHETGQAPLLGSMCADNGWPQVWGDPATTIPFPCEIVHMGCGSSCEYHAVSRFVRSWRWAMFTYLPLAVAFKMRKPSRQALANAVVSACRSSAFLGTFITLFYYGVCLGRTRVGPKLLGTDTASRQRIDGGVCVGTGCFLCGWSVLIETAGRRKDMALFVAPRALATVVPRRYPRSKQWRETAAFAASAAVVLTCVAENPKRVRGVLGGVLNMVTRE</sequence>
<evidence type="ECO:0000313" key="2">
    <source>
        <dbReference type="Proteomes" id="UP001163324"/>
    </source>
</evidence>
<keyword evidence="2" id="KW-1185">Reference proteome</keyword>
<comment type="caution">
    <text evidence="1">The sequence shown here is derived from an EMBL/GenBank/DDBJ whole genome shotgun (WGS) entry which is preliminary data.</text>
</comment>
<dbReference type="EMBL" id="CM047941">
    <property type="protein sequence ID" value="KAI9903306.1"/>
    <property type="molecule type" value="Genomic_DNA"/>
</dbReference>
<gene>
    <name evidence="1" type="ORF">N3K66_002658</name>
</gene>
<evidence type="ECO:0000313" key="1">
    <source>
        <dbReference type="EMBL" id="KAI9903306.1"/>
    </source>
</evidence>